<reference evidence="3 4" key="1">
    <citation type="journal article" date="2018" name="Nat. Ecol. Evol.">
        <title>Genomic signatures of mitonuclear coevolution across populations of Tigriopus californicus.</title>
        <authorList>
            <person name="Barreto F.S."/>
            <person name="Watson E.T."/>
            <person name="Lima T.G."/>
            <person name="Willett C.S."/>
            <person name="Edmands S."/>
            <person name="Li W."/>
            <person name="Burton R.S."/>
        </authorList>
    </citation>
    <scope>NUCLEOTIDE SEQUENCE [LARGE SCALE GENOMIC DNA]</scope>
    <source>
        <strain evidence="3 4">San Diego</strain>
    </source>
</reference>
<protein>
    <submittedName>
        <fullName evidence="3">Uncharacterized protein</fullName>
    </submittedName>
</protein>
<sequence>MADKAEKGSVKSPMSPTPGGTGDPSSDNKQSGGMSQANKDDLGVGIAIILITVLAIIMNKVDRYRGKKYRGSL</sequence>
<keyword evidence="4" id="KW-1185">Reference proteome</keyword>
<gene>
    <name evidence="3" type="ORF">TCAL_07619</name>
</gene>
<evidence type="ECO:0000313" key="3">
    <source>
        <dbReference type="EMBL" id="TRY69536.1"/>
    </source>
</evidence>
<organism evidence="3 4">
    <name type="scientific">Tigriopus californicus</name>
    <name type="common">Marine copepod</name>
    <dbReference type="NCBI Taxonomy" id="6832"/>
    <lineage>
        <taxon>Eukaryota</taxon>
        <taxon>Metazoa</taxon>
        <taxon>Ecdysozoa</taxon>
        <taxon>Arthropoda</taxon>
        <taxon>Crustacea</taxon>
        <taxon>Multicrustacea</taxon>
        <taxon>Hexanauplia</taxon>
        <taxon>Copepoda</taxon>
        <taxon>Harpacticoida</taxon>
        <taxon>Harpacticidae</taxon>
        <taxon>Tigriopus</taxon>
    </lineage>
</organism>
<feature type="region of interest" description="Disordered" evidence="1">
    <location>
        <begin position="1"/>
        <end position="37"/>
    </location>
</feature>
<keyword evidence="2" id="KW-0472">Membrane</keyword>
<dbReference type="EMBL" id="VCGU01000010">
    <property type="protein sequence ID" value="TRY69536.1"/>
    <property type="molecule type" value="Genomic_DNA"/>
</dbReference>
<evidence type="ECO:0000313" key="4">
    <source>
        <dbReference type="Proteomes" id="UP000318571"/>
    </source>
</evidence>
<name>A0A553NVS9_TIGCA</name>
<dbReference type="Proteomes" id="UP000318571">
    <property type="component" value="Chromosome 1"/>
</dbReference>
<dbReference type="AlphaFoldDB" id="A0A553NVS9"/>
<keyword evidence="2" id="KW-1133">Transmembrane helix</keyword>
<comment type="caution">
    <text evidence="3">The sequence shown here is derived from an EMBL/GenBank/DDBJ whole genome shotgun (WGS) entry which is preliminary data.</text>
</comment>
<feature type="compositionally biased region" description="Polar residues" evidence="1">
    <location>
        <begin position="23"/>
        <end position="37"/>
    </location>
</feature>
<keyword evidence="2" id="KW-0812">Transmembrane</keyword>
<proteinExistence type="predicted"/>
<evidence type="ECO:0000256" key="1">
    <source>
        <dbReference type="SAM" id="MobiDB-lite"/>
    </source>
</evidence>
<feature type="transmembrane region" description="Helical" evidence="2">
    <location>
        <begin position="42"/>
        <end position="61"/>
    </location>
</feature>
<evidence type="ECO:0000256" key="2">
    <source>
        <dbReference type="SAM" id="Phobius"/>
    </source>
</evidence>
<accession>A0A553NVS9</accession>